<reference evidence="1 2" key="1">
    <citation type="submission" date="2012-02" db="EMBL/GenBank/DDBJ databases">
        <title>Complete genome sequence of Caldilinea aerophila DSM 14535 (= NBRC 102666).</title>
        <authorList>
            <person name="Oguchi A."/>
            <person name="Hosoyama A."/>
            <person name="Sekine M."/>
            <person name="Fukai R."/>
            <person name="Kato Y."/>
            <person name="Nakamura S."/>
            <person name="Hanada S."/>
            <person name="Yamazaki S."/>
            <person name="Fujita N."/>
        </authorList>
    </citation>
    <scope>NUCLEOTIDE SEQUENCE [LARGE SCALE GENOMIC DNA]</scope>
    <source>
        <strain evidence="2">DSM 14535 / JCM 11387 / NBRC 104270 / STL-6-O1</strain>
    </source>
</reference>
<dbReference type="EMBL" id="AP012337">
    <property type="protein sequence ID" value="BAM01340.1"/>
    <property type="molecule type" value="Genomic_DNA"/>
</dbReference>
<organism evidence="1 2">
    <name type="scientific">Caldilinea aerophila (strain DSM 14535 / JCM 11387 / NBRC 104270 / STL-6-O1)</name>
    <dbReference type="NCBI Taxonomy" id="926550"/>
    <lineage>
        <taxon>Bacteria</taxon>
        <taxon>Bacillati</taxon>
        <taxon>Chloroflexota</taxon>
        <taxon>Caldilineae</taxon>
        <taxon>Caldilineales</taxon>
        <taxon>Caldilineaceae</taxon>
        <taxon>Caldilinea</taxon>
    </lineage>
</organism>
<dbReference type="Proteomes" id="UP000007880">
    <property type="component" value="Chromosome"/>
</dbReference>
<protein>
    <submittedName>
        <fullName evidence="1">Uncharacterized protein</fullName>
    </submittedName>
</protein>
<dbReference type="HOGENOM" id="CLU_2951545_0_0_0"/>
<dbReference type="STRING" id="926550.CLDAP_33000"/>
<proteinExistence type="predicted"/>
<sequence>MELLDFARFLRQQAMGEIGPELQSGVVREVSAESLASLTAVVMLGGDAVADTEAFYDSA</sequence>
<gene>
    <name evidence="1" type="ordered locus">CLDAP_33000</name>
</gene>
<evidence type="ECO:0000313" key="2">
    <source>
        <dbReference type="Proteomes" id="UP000007880"/>
    </source>
</evidence>
<dbReference type="KEGG" id="cap:CLDAP_33000"/>
<accession>I0I7V2</accession>
<evidence type="ECO:0000313" key="1">
    <source>
        <dbReference type="EMBL" id="BAM01340.1"/>
    </source>
</evidence>
<keyword evidence="2" id="KW-1185">Reference proteome</keyword>
<dbReference type="AlphaFoldDB" id="I0I7V2"/>
<name>I0I7V2_CALAS</name>